<evidence type="ECO:0000256" key="1">
    <source>
        <dbReference type="SAM" id="MobiDB-lite"/>
    </source>
</evidence>
<dbReference type="GeneID" id="9989611"/>
<organism evidence="2 3">
    <name type="scientific">Halogeometricum borinquense (strain ATCC 700274 / DSM 11551 / JCM 10706 / KCTC 4070 / PR3)</name>
    <dbReference type="NCBI Taxonomy" id="469382"/>
    <lineage>
        <taxon>Archaea</taxon>
        <taxon>Methanobacteriati</taxon>
        <taxon>Methanobacteriota</taxon>
        <taxon>Stenosarchaea group</taxon>
        <taxon>Halobacteria</taxon>
        <taxon>Halobacteriales</taxon>
        <taxon>Haloferacaceae</taxon>
        <taxon>Halogeometricum</taxon>
    </lineage>
</organism>
<geneLocation type="plasmid" evidence="2 3">
    <name>pHBOR05</name>
</geneLocation>
<dbReference type="Proteomes" id="UP000006663">
    <property type="component" value="Plasmid pHBOR05"/>
</dbReference>
<name>E4NWS3_HALBP</name>
<proteinExistence type="predicted"/>
<dbReference type="HOGENOM" id="CLU_2475880_0_0_2"/>
<feature type="region of interest" description="Disordered" evidence="1">
    <location>
        <begin position="56"/>
        <end position="87"/>
    </location>
</feature>
<evidence type="ECO:0000313" key="2">
    <source>
        <dbReference type="EMBL" id="ADQ69493.1"/>
    </source>
</evidence>
<protein>
    <submittedName>
        <fullName evidence="2">Uncharacterized protein</fullName>
    </submittedName>
</protein>
<dbReference type="RefSeq" id="WP_013446657.1">
    <property type="nucleotide sequence ID" value="NC_014737.1"/>
</dbReference>
<reference evidence="3" key="1">
    <citation type="journal article" date="2009" name="Stand. Genomic Sci.">
        <title>Complete genome sequence of Halogeometricum borinquense type strain (PR3).</title>
        <authorList>
            <person name="Malfatti S."/>
            <person name="Tindall B.J."/>
            <person name="Schneider S."/>
            <person name="Fahnrich R."/>
            <person name="Lapidus A."/>
            <person name="Labuttii K."/>
            <person name="Copeland A."/>
            <person name="Glavina Del Rio T."/>
            <person name="Nolan M."/>
            <person name="Chen F."/>
            <person name="Lucas S."/>
            <person name="Tice H."/>
            <person name="Cheng J.F."/>
            <person name="Bruce D."/>
            <person name="Goodwin L."/>
            <person name="Pitluck S."/>
            <person name="Anderson I."/>
            <person name="Pati A."/>
            <person name="Ivanova N."/>
            <person name="Mavromatis K."/>
            <person name="Chen A."/>
            <person name="Palaniappan K."/>
            <person name="D'haeseleer P."/>
            <person name="Goker M."/>
            <person name="Bristow J."/>
            <person name="Eisen J.A."/>
            <person name="Markowitz V."/>
            <person name="Hugenholtz P."/>
            <person name="Kyrpides N.C."/>
            <person name="Klenk H.P."/>
            <person name="Chain P."/>
        </authorList>
    </citation>
    <scope>NUCLEOTIDE SEQUENCE [LARGE SCALE GENOMIC DNA]</scope>
    <source>
        <strain evidence="3">ATCC 700274 / DSM 11551 / JCM 10706 / KCTC 4070 / PR3</strain>
        <plasmid evidence="3">pHBOR05</plasmid>
    </source>
</reference>
<evidence type="ECO:0000313" key="3">
    <source>
        <dbReference type="Proteomes" id="UP000006663"/>
    </source>
</evidence>
<gene>
    <name evidence="2" type="ordered locus">Hbor_37880</name>
</gene>
<keyword evidence="2" id="KW-0614">Plasmid</keyword>
<keyword evidence="3" id="KW-1185">Reference proteome</keyword>
<dbReference type="EMBL" id="CP001695">
    <property type="protein sequence ID" value="ADQ69493.1"/>
    <property type="molecule type" value="Genomic_DNA"/>
</dbReference>
<dbReference type="AlphaFoldDB" id="E4NWS3"/>
<dbReference type="KEGG" id="hbo:Hbor_37880"/>
<accession>E4NWS3</accession>
<dbReference type="OrthoDB" id="384939at2157"/>
<sequence>MSVRRLTVDEAAQRNWDDPEALEELHVRRGWAPADIARKFQTDAATVREELKRQNLFQKDQSLPPKQGLARKLWEMGTDPDAGGEKA</sequence>